<comment type="caution">
    <text evidence="3">The sequence shown here is derived from an EMBL/GenBank/DDBJ whole genome shotgun (WGS) entry which is preliminary data.</text>
</comment>
<sequence>MLVKVNGEEIELPDGSTIKDAVNASGAPYKEGCVLGVIKGQEEIERHVNKYRFKTTRGSIIIELLKDCPDILLDTWKHHYSELEKLRIRWTTSNEVAIGPITTNLTPSREEYEYQNWDVILSLSGFTAEATHIIFSKEKHKGVYGAPKENRGVFARVVGGKRTIMKLTDEDYIKSVTPVVERKSIVQSAAITKLETKITHGNEIFTYVLIEPTKKSPSSVEHFFALSEKGELHVDYESDSFIGFYGLQGLGKDAEYIDQRKRGTVTLRNKGKGIGRIYAYREDRVSTPNHTIVGKITKGIQLIDIANKDDKITIKTVPERVTTLSMTQKEAKEFLDSRGIEQIREGSDDDDAVIVEQQPQFTMEIIEKNQVKTVGVPEDKIVYIDITDKAPKSSWYFQKITGLLDSPVGSLDVMFAFPGMKVMMFKGNPMESKGLIPENPPKGCVKAGEIGITNMSRRQIGVVGVRFEDNDEFGPTGEPFLGTNIIGKIVKGIENLEKFKEGDTVYVARRKL</sequence>
<organism evidence="3 4">
    <name type="scientific">Methanobacterium spitsbergense</name>
    <dbReference type="NCBI Taxonomy" id="2874285"/>
    <lineage>
        <taxon>Archaea</taxon>
        <taxon>Methanobacteriati</taxon>
        <taxon>Methanobacteriota</taxon>
        <taxon>Methanomada group</taxon>
        <taxon>Methanobacteria</taxon>
        <taxon>Methanobacteriales</taxon>
        <taxon>Methanobacteriaceae</taxon>
        <taxon>Methanobacterium</taxon>
    </lineage>
</organism>
<dbReference type="AlphaFoldDB" id="A0A8T5UQT4"/>
<evidence type="ECO:0000256" key="1">
    <source>
        <dbReference type="HAMAP-Rule" id="MF_01089"/>
    </source>
</evidence>
<evidence type="ECO:0000313" key="4">
    <source>
        <dbReference type="Proteomes" id="UP000825933"/>
    </source>
</evidence>
<evidence type="ECO:0000313" key="3">
    <source>
        <dbReference type="EMBL" id="MBZ2166128.1"/>
    </source>
</evidence>
<dbReference type="PIRSF" id="PIRSF005852">
    <property type="entry name" value="UCP005852"/>
    <property type="match status" value="1"/>
</dbReference>
<gene>
    <name evidence="3" type="ORF">K8N75_08755</name>
</gene>
<dbReference type="Pfam" id="PF26548">
    <property type="entry name" value="DUF8179"/>
    <property type="match status" value="1"/>
</dbReference>
<dbReference type="RefSeq" id="WP_223791696.1">
    <property type="nucleotide sequence ID" value="NZ_JAIOUQ010000009.1"/>
</dbReference>
<evidence type="ECO:0000259" key="2">
    <source>
        <dbReference type="Pfam" id="PF26548"/>
    </source>
</evidence>
<protein>
    <recommendedName>
        <fullName evidence="1">UPF0288 protein K8N75_08755</fullName>
    </recommendedName>
</protein>
<comment type="similarity">
    <text evidence="1">Belongs to the UPF0288 family.</text>
</comment>
<dbReference type="InterPro" id="IPR016466">
    <property type="entry name" value="Methan_mark_3"/>
</dbReference>
<keyword evidence="4" id="KW-1185">Reference proteome</keyword>
<reference evidence="4" key="1">
    <citation type="journal article" date="2022" name="Microbiol. Resour. Announc.">
        <title>Draft Genome Sequence of a Methanogenic Archaeon from West Spitsbergen Permafrost.</title>
        <authorList>
            <person name="Trubitsyn V."/>
            <person name="Rivkina E."/>
            <person name="Shcherbakova V."/>
        </authorList>
    </citation>
    <scope>NUCLEOTIDE SEQUENCE [LARGE SCALE GENOMIC DNA]</scope>
    <source>
        <strain evidence="4">VT</strain>
    </source>
</reference>
<feature type="domain" description="Putative peptidyl-prolyl cis-trans isomerase" evidence="2">
    <location>
        <begin position="383"/>
        <end position="509"/>
    </location>
</feature>
<name>A0A8T5UQT4_9EURY</name>
<dbReference type="InterPro" id="IPR058492">
    <property type="entry name" value="DUF8179"/>
</dbReference>
<dbReference type="EMBL" id="JAIOUQ010000009">
    <property type="protein sequence ID" value="MBZ2166128.1"/>
    <property type="molecule type" value="Genomic_DNA"/>
</dbReference>
<dbReference type="HAMAP" id="MF_01089">
    <property type="entry name" value="UPF0288"/>
    <property type="match status" value="1"/>
</dbReference>
<dbReference type="NCBIfam" id="TIGR03268">
    <property type="entry name" value="methan_mark_3"/>
    <property type="match status" value="1"/>
</dbReference>
<proteinExistence type="inferred from homology"/>
<dbReference type="Proteomes" id="UP000825933">
    <property type="component" value="Unassembled WGS sequence"/>
</dbReference>
<accession>A0A8T5UQT4</accession>